<dbReference type="EMBL" id="JADJNC010000004">
    <property type="protein sequence ID" value="MBK7422228.1"/>
    <property type="molecule type" value="Genomic_DNA"/>
</dbReference>
<dbReference type="InterPro" id="IPR002123">
    <property type="entry name" value="Plipid/glycerol_acylTrfase"/>
</dbReference>
<name>A0A9D7F9A0_9RHOO</name>
<keyword evidence="4" id="KW-0443">Lipid metabolism</keyword>
<dbReference type="GO" id="GO:0006654">
    <property type="term" value="P:phosphatidic acid biosynthetic process"/>
    <property type="evidence" value="ECO:0007669"/>
    <property type="project" value="TreeGrafter"/>
</dbReference>
<dbReference type="CDD" id="cd07989">
    <property type="entry name" value="LPLAT_AGPAT-like"/>
    <property type="match status" value="1"/>
</dbReference>
<comment type="caution">
    <text evidence="8">The sequence shown here is derived from an EMBL/GenBank/DDBJ whole genome shotgun (WGS) entry which is preliminary data.</text>
</comment>
<evidence type="ECO:0000256" key="3">
    <source>
        <dbReference type="ARBA" id="ARBA00022679"/>
    </source>
</evidence>
<comment type="pathway">
    <text evidence="1">Lipid metabolism.</text>
</comment>
<feature type="domain" description="Phospholipid/glycerol acyltransferase" evidence="7">
    <location>
        <begin position="75"/>
        <end position="187"/>
    </location>
</feature>
<evidence type="ECO:0000256" key="2">
    <source>
        <dbReference type="ARBA" id="ARBA00022516"/>
    </source>
</evidence>
<evidence type="ECO:0000313" key="9">
    <source>
        <dbReference type="Proteomes" id="UP000886602"/>
    </source>
</evidence>
<evidence type="ECO:0000256" key="4">
    <source>
        <dbReference type="ARBA" id="ARBA00023098"/>
    </source>
</evidence>
<accession>A0A9D7F9A0</accession>
<sequence length="285" mass="30750">MQQTASLPPTSPLIRALRCARLGLHFLAGACAIAFVYPSAGENRRHWLKQRWSRQLLDILGIRLDAKLAGIAPGNLIVANHISWLDIHALNAARPMAFVAKSELRHWPLVGWLAANTDTIFLRRGCRGHARLVNAEIEAMLKAGKDVAIFPEGTSTDGTQILNFHSALFQAAVDTGRPVQPVALSYYGADGRRSLAPAYAGETTMTECLAAILACRTLTVRLRPTPSLDSQTRQRRELAHAARGGIAFNLGLPLSKNPAQTARVTPDKQTSDDAHSACTNPASAG</sequence>
<dbReference type="GO" id="GO:0003841">
    <property type="term" value="F:1-acylglycerol-3-phosphate O-acyltransferase activity"/>
    <property type="evidence" value="ECO:0007669"/>
    <property type="project" value="TreeGrafter"/>
</dbReference>
<evidence type="ECO:0000256" key="1">
    <source>
        <dbReference type="ARBA" id="ARBA00005189"/>
    </source>
</evidence>
<dbReference type="Pfam" id="PF01553">
    <property type="entry name" value="Acyltransferase"/>
    <property type="match status" value="1"/>
</dbReference>
<evidence type="ECO:0000256" key="5">
    <source>
        <dbReference type="ARBA" id="ARBA00023315"/>
    </source>
</evidence>
<dbReference type="PANTHER" id="PTHR10434:SF64">
    <property type="entry name" value="1-ACYL-SN-GLYCEROL-3-PHOSPHATE ACYLTRANSFERASE-RELATED"/>
    <property type="match status" value="1"/>
</dbReference>
<feature type="compositionally biased region" description="Basic and acidic residues" evidence="6">
    <location>
        <begin position="265"/>
        <end position="275"/>
    </location>
</feature>
<dbReference type="SUPFAM" id="SSF69593">
    <property type="entry name" value="Glycerol-3-phosphate (1)-acyltransferase"/>
    <property type="match status" value="1"/>
</dbReference>
<keyword evidence="2" id="KW-0444">Lipid biosynthesis</keyword>
<proteinExistence type="predicted"/>
<evidence type="ECO:0000259" key="7">
    <source>
        <dbReference type="SMART" id="SM00563"/>
    </source>
</evidence>
<reference evidence="8" key="1">
    <citation type="submission" date="2020-10" db="EMBL/GenBank/DDBJ databases">
        <title>Connecting structure to function with the recovery of over 1000 high-quality activated sludge metagenome-assembled genomes encoding full-length rRNA genes using long-read sequencing.</title>
        <authorList>
            <person name="Singleton C.M."/>
            <person name="Petriglieri F."/>
            <person name="Kristensen J.M."/>
            <person name="Kirkegaard R.H."/>
            <person name="Michaelsen T.Y."/>
            <person name="Andersen M.H."/>
            <person name="Karst S.M."/>
            <person name="Dueholm M.S."/>
            <person name="Nielsen P.H."/>
            <person name="Albertsen M."/>
        </authorList>
    </citation>
    <scope>NUCLEOTIDE SEQUENCE</scope>
    <source>
        <strain evidence="8">EsbW_18-Q3-R4-48_MAXAC.044</strain>
    </source>
</reference>
<evidence type="ECO:0000313" key="8">
    <source>
        <dbReference type="EMBL" id="MBK7422228.1"/>
    </source>
</evidence>
<protein>
    <submittedName>
        <fullName evidence="8">1-acyl-sn-glycerol-3-phosphate acyltransferase</fullName>
    </submittedName>
</protein>
<dbReference type="SMART" id="SM00563">
    <property type="entry name" value="PlsC"/>
    <property type="match status" value="1"/>
</dbReference>
<gene>
    <name evidence="8" type="ORF">IPJ48_03525</name>
</gene>
<dbReference type="Proteomes" id="UP000886602">
    <property type="component" value="Unassembled WGS sequence"/>
</dbReference>
<dbReference type="PANTHER" id="PTHR10434">
    <property type="entry name" value="1-ACYL-SN-GLYCEROL-3-PHOSPHATE ACYLTRANSFERASE"/>
    <property type="match status" value="1"/>
</dbReference>
<keyword evidence="3" id="KW-0808">Transferase</keyword>
<keyword evidence="5 8" id="KW-0012">Acyltransferase</keyword>
<organism evidence="8 9">
    <name type="scientific">Candidatus Propionivibrio dominans</name>
    <dbReference type="NCBI Taxonomy" id="2954373"/>
    <lineage>
        <taxon>Bacteria</taxon>
        <taxon>Pseudomonadati</taxon>
        <taxon>Pseudomonadota</taxon>
        <taxon>Betaproteobacteria</taxon>
        <taxon>Rhodocyclales</taxon>
        <taxon>Rhodocyclaceae</taxon>
        <taxon>Propionivibrio</taxon>
    </lineage>
</organism>
<feature type="region of interest" description="Disordered" evidence="6">
    <location>
        <begin position="257"/>
        <end position="285"/>
    </location>
</feature>
<evidence type="ECO:0000256" key="6">
    <source>
        <dbReference type="SAM" id="MobiDB-lite"/>
    </source>
</evidence>
<dbReference type="AlphaFoldDB" id="A0A9D7F9A0"/>